<evidence type="ECO:0000313" key="9">
    <source>
        <dbReference type="Proteomes" id="UP001216674"/>
    </source>
</evidence>
<feature type="transmembrane region" description="Helical" evidence="6">
    <location>
        <begin position="110"/>
        <end position="130"/>
    </location>
</feature>
<keyword evidence="3 6" id="KW-0812">Transmembrane</keyword>
<feature type="transmembrane region" description="Helical" evidence="6">
    <location>
        <begin position="459"/>
        <end position="479"/>
    </location>
</feature>
<feature type="domain" description="Major facilitator superfamily (MFS) profile" evidence="7">
    <location>
        <begin position="76"/>
        <end position="483"/>
    </location>
</feature>
<comment type="caution">
    <text evidence="8">The sequence shown here is derived from an EMBL/GenBank/DDBJ whole genome shotgun (WGS) entry which is preliminary data.</text>
</comment>
<dbReference type="PANTHER" id="PTHR43791:SF36">
    <property type="entry name" value="TRANSPORTER, PUTATIVE (AFU_ORTHOLOGUE AFUA_6G08340)-RELATED"/>
    <property type="match status" value="1"/>
</dbReference>
<feature type="transmembrane region" description="Helical" evidence="6">
    <location>
        <begin position="142"/>
        <end position="161"/>
    </location>
</feature>
<gene>
    <name evidence="8" type="ORF">P3W85_38725</name>
</gene>
<sequence length="491" mass="53841">MYNDPGDIHVLRLAPARHATARHRAAVGTSLAEHHLSSGRFYAGARQMNSNVSLISEATAVADSDNRLFRKLTVRIIPILWLVYFFNYLDRTNVAYAHLRMKDDLGFSDAVFGLGASLIFFGLIAFEIPSNIILARIGLRKTLIRIMILWGLCSAAMSLVSTPMEFYILRFLIGTFEAGLVPGVLYYLTLWYPSQRRGQPSAMFYTAPSCAGIVSGPIAGLFMTYLNGVGNFQGWQWLFIAEGLPCLVLAFVAYKILSDSPDKAKWLTSEECQRVQQLIRDDNAAHQTLGRQELLSVLRDPRLWVLGAVGFLMLISLFGLTFWQPSLLKGMGLPVLQIGIYSAFPSICGVVASVIVARHSDATDERCWHYIICALVAATGLLLTTLFPTNTLLTLLSLCVTWTGLTSAYAMLWTLPGRVFSGRVAATGLAIITVIHGSAGIVGPYGLALLKTATGGFTISLYTGSALLIASVLLFYPFFSHRSAHQLKQAR</sequence>
<dbReference type="PANTHER" id="PTHR43791">
    <property type="entry name" value="PERMEASE-RELATED"/>
    <property type="match status" value="1"/>
</dbReference>
<accession>A0ABT6B2V5</accession>
<evidence type="ECO:0000256" key="5">
    <source>
        <dbReference type="ARBA" id="ARBA00023136"/>
    </source>
</evidence>
<keyword evidence="4 6" id="KW-1133">Transmembrane helix</keyword>
<evidence type="ECO:0000256" key="3">
    <source>
        <dbReference type="ARBA" id="ARBA00022692"/>
    </source>
</evidence>
<dbReference type="EMBL" id="JARJLM010000629">
    <property type="protein sequence ID" value="MDF3838827.1"/>
    <property type="molecule type" value="Genomic_DNA"/>
</dbReference>
<evidence type="ECO:0000256" key="2">
    <source>
        <dbReference type="ARBA" id="ARBA00022448"/>
    </source>
</evidence>
<dbReference type="InterPro" id="IPR036259">
    <property type="entry name" value="MFS_trans_sf"/>
</dbReference>
<evidence type="ECO:0000256" key="6">
    <source>
        <dbReference type="SAM" id="Phobius"/>
    </source>
</evidence>
<evidence type="ECO:0000256" key="4">
    <source>
        <dbReference type="ARBA" id="ARBA00022989"/>
    </source>
</evidence>
<feature type="transmembrane region" description="Helical" evidence="6">
    <location>
        <begin position="335"/>
        <end position="356"/>
    </location>
</feature>
<keyword evidence="2" id="KW-0813">Transport</keyword>
<evidence type="ECO:0000256" key="1">
    <source>
        <dbReference type="ARBA" id="ARBA00004141"/>
    </source>
</evidence>
<feature type="transmembrane region" description="Helical" evidence="6">
    <location>
        <begin position="393"/>
        <end position="412"/>
    </location>
</feature>
<dbReference type="InterPro" id="IPR020846">
    <property type="entry name" value="MFS_dom"/>
</dbReference>
<dbReference type="PROSITE" id="PS50850">
    <property type="entry name" value="MFS"/>
    <property type="match status" value="1"/>
</dbReference>
<feature type="transmembrane region" description="Helical" evidence="6">
    <location>
        <begin position="167"/>
        <end position="190"/>
    </location>
</feature>
<name>A0ABT6B2V5_9BURK</name>
<evidence type="ECO:0000259" key="7">
    <source>
        <dbReference type="PROSITE" id="PS50850"/>
    </source>
</evidence>
<comment type="subcellular location">
    <subcellularLocation>
        <location evidence="1">Membrane</location>
        <topology evidence="1">Multi-pass membrane protein</topology>
    </subcellularLocation>
</comment>
<feature type="transmembrane region" description="Helical" evidence="6">
    <location>
        <begin position="303"/>
        <end position="323"/>
    </location>
</feature>
<dbReference type="CDD" id="cd17319">
    <property type="entry name" value="MFS_ExuT_GudP_like"/>
    <property type="match status" value="1"/>
</dbReference>
<protein>
    <submittedName>
        <fullName evidence="8">MFS transporter</fullName>
    </submittedName>
</protein>
<feature type="transmembrane region" description="Helical" evidence="6">
    <location>
        <begin position="237"/>
        <end position="257"/>
    </location>
</feature>
<feature type="transmembrane region" description="Helical" evidence="6">
    <location>
        <begin position="424"/>
        <end position="447"/>
    </location>
</feature>
<proteinExistence type="predicted"/>
<dbReference type="InterPro" id="IPR011701">
    <property type="entry name" value="MFS"/>
</dbReference>
<dbReference type="Proteomes" id="UP001216674">
    <property type="component" value="Unassembled WGS sequence"/>
</dbReference>
<keyword evidence="5 6" id="KW-0472">Membrane</keyword>
<evidence type="ECO:0000313" key="8">
    <source>
        <dbReference type="EMBL" id="MDF3838827.1"/>
    </source>
</evidence>
<dbReference type="SUPFAM" id="SSF103473">
    <property type="entry name" value="MFS general substrate transporter"/>
    <property type="match status" value="1"/>
</dbReference>
<dbReference type="RefSeq" id="WP_276268691.1">
    <property type="nucleotide sequence ID" value="NZ_JARJLM010000629.1"/>
</dbReference>
<feature type="transmembrane region" description="Helical" evidence="6">
    <location>
        <begin position="72"/>
        <end position="90"/>
    </location>
</feature>
<organism evidence="8 9">
    <name type="scientific">Cupriavidus basilensis</name>
    <dbReference type="NCBI Taxonomy" id="68895"/>
    <lineage>
        <taxon>Bacteria</taxon>
        <taxon>Pseudomonadati</taxon>
        <taxon>Pseudomonadota</taxon>
        <taxon>Betaproteobacteria</taxon>
        <taxon>Burkholderiales</taxon>
        <taxon>Burkholderiaceae</taxon>
        <taxon>Cupriavidus</taxon>
    </lineage>
</organism>
<dbReference type="Gene3D" id="1.20.1250.20">
    <property type="entry name" value="MFS general substrate transporter like domains"/>
    <property type="match status" value="2"/>
</dbReference>
<dbReference type="Pfam" id="PF07690">
    <property type="entry name" value="MFS_1"/>
    <property type="match status" value="1"/>
</dbReference>
<reference evidence="8 9" key="1">
    <citation type="submission" date="2023-03" db="EMBL/GenBank/DDBJ databases">
        <title>Draft assemblies of triclosan tolerant bacteria isolated from returned activated sludge.</title>
        <authorList>
            <person name="Van Hamelsveld S."/>
        </authorList>
    </citation>
    <scope>NUCLEOTIDE SEQUENCE [LARGE SCALE GENOMIC DNA]</scope>
    <source>
        <strain evidence="8 9">GW210010_S58</strain>
    </source>
</reference>
<keyword evidence="9" id="KW-1185">Reference proteome</keyword>
<feature type="transmembrane region" description="Helical" evidence="6">
    <location>
        <begin position="368"/>
        <end position="387"/>
    </location>
</feature>
<feature type="transmembrane region" description="Helical" evidence="6">
    <location>
        <begin position="202"/>
        <end position="225"/>
    </location>
</feature>